<feature type="transmembrane region" description="Helical" evidence="1">
    <location>
        <begin position="15"/>
        <end position="33"/>
    </location>
</feature>
<dbReference type="AlphaFoldDB" id="W6YZS5"/>
<dbReference type="GeneID" id="19152268"/>
<gene>
    <name evidence="2" type="ORF">COCCADRAFT_86978</name>
</gene>
<evidence type="ECO:0000313" key="3">
    <source>
        <dbReference type="Proteomes" id="UP000053841"/>
    </source>
</evidence>
<dbReference type="RefSeq" id="XP_007708771.1">
    <property type="nucleotide sequence ID" value="XM_007710581.1"/>
</dbReference>
<organism evidence="2 3">
    <name type="scientific">Cochliobolus carbonum (strain 26-R-13)</name>
    <name type="common">Maize leaf spot fungus</name>
    <name type="synonym">Bipolaris zeicola</name>
    <dbReference type="NCBI Taxonomy" id="930089"/>
    <lineage>
        <taxon>Eukaryota</taxon>
        <taxon>Fungi</taxon>
        <taxon>Dikarya</taxon>
        <taxon>Ascomycota</taxon>
        <taxon>Pezizomycotina</taxon>
        <taxon>Dothideomycetes</taxon>
        <taxon>Pleosporomycetidae</taxon>
        <taxon>Pleosporales</taxon>
        <taxon>Pleosporineae</taxon>
        <taxon>Pleosporaceae</taxon>
        <taxon>Bipolaris</taxon>
    </lineage>
</organism>
<feature type="non-terminal residue" evidence="2">
    <location>
        <position position="1"/>
    </location>
</feature>
<keyword evidence="1" id="KW-0472">Membrane</keyword>
<keyword evidence="1" id="KW-1133">Transmembrane helix</keyword>
<dbReference type="EMBL" id="KI964556">
    <property type="protein sequence ID" value="EUC36916.1"/>
    <property type="molecule type" value="Genomic_DNA"/>
</dbReference>
<protein>
    <submittedName>
        <fullName evidence="2">Uncharacterized protein</fullName>
    </submittedName>
</protein>
<proteinExistence type="predicted"/>
<name>W6YZS5_COCC2</name>
<dbReference type="KEGG" id="bze:COCCADRAFT_86978"/>
<feature type="transmembrane region" description="Helical" evidence="1">
    <location>
        <begin position="40"/>
        <end position="58"/>
    </location>
</feature>
<sequence length="60" mass="6988">GVSYDDGDEWDDRDWDIGLGGFLLLLCLALFWGREREERALLHYFGVRMAIGLLTFFFSI</sequence>
<keyword evidence="3" id="KW-1185">Reference proteome</keyword>
<dbReference type="HOGENOM" id="CLU_2947973_0_0_1"/>
<dbReference type="Proteomes" id="UP000053841">
    <property type="component" value="Unassembled WGS sequence"/>
</dbReference>
<evidence type="ECO:0000313" key="2">
    <source>
        <dbReference type="EMBL" id="EUC36916.1"/>
    </source>
</evidence>
<accession>W6YZS5</accession>
<keyword evidence="1" id="KW-0812">Transmembrane</keyword>
<evidence type="ECO:0000256" key="1">
    <source>
        <dbReference type="SAM" id="Phobius"/>
    </source>
</evidence>
<reference evidence="2 3" key="1">
    <citation type="journal article" date="2013" name="PLoS Genet.">
        <title>Comparative genome structure, secondary metabolite, and effector coding capacity across Cochliobolus pathogens.</title>
        <authorList>
            <person name="Condon B.J."/>
            <person name="Leng Y."/>
            <person name="Wu D."/>
            <person name="Bushley K.E."/>
            <person name="Ohm R.A."/>
            <person name="Otillar R."/>
            <person name="Martin J."/>
            <person name="Schackwitz W."/>
            <person name="Grimwood J."/>
            <person name="MohdZainudin N."/>
            <person name="Xue C."/>
            <person name="Wang R."/>
            <person name="Manning V.A."/>
            <person name="Dhillon B."/>
            <person name="Tu Z.J."/>
            <person name="Steffenson B.J."/>
            <person name="Salamov A."/>
            <person name="Sun H."/>
            <person name="Lowry S."/>
            <person name="LaButti K."/>
            <person name="Han J."/>
            <person name="Copeland A."/>
            <person name="Lindquist E."/>
            <person name="Barry K."/>
            <person name="Schmutz J."/>
            <person name="Baker S.E."/>
            <person name="Ciuffetti L.M."/>
            <person name="Grigoriev I.V."/>
            <person name="Zhong S."/>
            <person name="Turgeon B.G."/>
        </authorList>
    </citation>
    <scope>NUCLEOTIDE SEQUENCE [LARGE SCALE GENOMIC DNA]</scope>
    <source>
        <strain evidence="2 3">26-R-13</strain>
    </source>
</reference>